<accession>A0A5E4Z8V2</accession>
<dbReference type="RefSeq" id="WP_150578443.1">
    <property type="nucleotide sequence ID" value="NZ_CABPSN010000012.1"/>
</dbReference>
<evidence type="ECO:0000256" key="1">
    <source>
        <dbReference type="ARBA" id="ARBA00006611"/>
    </source>
</evidence>
<protein>
    <submittedName>
        <fullName evidence="5">GspE family protein</fullName>
    </submittedName>
</protein>
<keyword evidence="6" id="KW-1185">Reference proteome</keyword>
<keyword evidence="2" id="KW-0547">Nucleotide-binding</keyword>
<proteinExistence type="inferred from homology"/>
<dbReference type="CDD" id="cd01129">
    <property type="entry name" value="PulE-GspE-like"/>
    <property type="match status" value="1"/>
</dbReference>
<organism evidence="5 6">
    <name type="scientific">Pandoraea aquatica</name>
    <dbReference type="NCBI Taxonomy" id="2508290"/>
    <lineage>
        <taxon>Bacteria</taxon>
        <taxon>Pseudomonadati</taxon>
        <taxon>Pseudomonadota</taxon>
        <taxon>Betaproteobacteria</taxon>
        <taxon>Burkholderiales</taxon>
        <taxon>Burkholderiaceae</taxon>
        <taxon>Pandoraea</taxon>
    </lineage>
</organism>
<dbReference type="Proteomes" id="UP000366819">
    <property type="component" value="Unassembled WGS sequence"/>
</dbReference>
<dbReference type="OrthoDB" id="5790493at2"/>
<name>A0A5E4Z8V2_9BURK</name>
<dbReference type="InterPro" id="IPR001482">
    <property type="entry name" value="T2SS/T4SS_dom"/>
</dbReference>
<dbReference type="GO" id="GO:0005524">
    <property type="term" value="F:ATP binding"/>
    <property type="evidence" value="ECO:0007669"/>
    <property type="project" value="UniProtKB-KW"/>
</dbReference>
<dbReference type="AlphaFoldDB" id="A0A5E4Z8V2"/>
<sequence length="499" mass="55138">MVEVADSIPEVIGLRELTQDERQAIMMAKEGSGQESAIEQQIRDLFVWSIVTKSSDLHISGRGRRDSPNVFVNVRTPAGFKRFRFKYGNDSKMGRHWETKLFQLTGTSQGATTPDIASVRFEMELPAEFARLHGLRPFAGEDLYLVDVRVEYTKTYNGFKFTCRLLDPQRAPELHALGLPYAVLRAILRALHEPNGMVLVTGPTGSGKTTLLNAMLVLLNDGTKAIHTIEDPVEIALRGDGPITQVQVGGNITFKRALKSSLRQDPDIIMVAEIRDAETMEIALQAAQTGHLVLATVHTNNSYETFSRVVDLTEDKTRDAYRVAQVLKLVVAQRLLDRYDGPAQTRPLTRDEKLWAKTNGMDLGDEICENVGEAIGKTALVEVIATTPEIASLLQAQVIDTPAIYRAACEQDQFEPLVVAGVRVVESHGGRLADCMHQLAGNMDAESSPSLRVRMAKQYGLNFTQVNEAIDSYHRAADDGSTKSMEHFFEIATSTRVAA</sequence>
<dbReference type="InterPro" id="IPR027417">
    <property type="entry name" value="P-loop_NTPase"/>
</dbReference>
<dbReference type="GO" id="GO:0016887">
    <property type="term" value="F:ATP hydrolysis activity"/>
    <property type="evidence" value="ECO:0007669"/>
    <property type="project" value="TreeGrafter"/>
</dbReference>
<evidence type="ECO:0000256" key="2">
    <source>
        <dbReference type="ARBA" id="ARBA00022741"/>
    </source>
</evidence>
<gene>
    <name evidence="5" type="ORF">PAQ31011_05184</name>
</gene>
<evidence type="ECO:0000313" key="5">
    <source>
        <dbReference type="EMBL" id="VVE57127.1"/>
    </source>
</evidence>
<dbReference type="GO" id="GO:0005886">
    <property type="term" value="C:plasma membrane"/>
    <property type="evidence" value="ECO:0007669"/>
    <property type="project" value="TreeGrafter"/>
</dbReference>
<dbReference type="PANTHER" id="PTHR30258">
    <property type="entry name" value="TYPE II SECRETION SYSTEM PROTEIN GSPE-RELATED"/>
    <property type="match status" value="1"/>
</dbReference>
<dbReference type="SMART" id="SM00382">
    <property type="entry name" value="AAA"/>
    <property type="match status" value="1"/>
</dbReference>
<evidence type="ECO:0000256" key="3">
    <source>
        <dbReference type="ARBA" id="ARBA00022840"/>
    </source>
</evidence>
<evidence type="ECO:0000313" key="6">
    <source>
        <dbReference type="Proteomes" id="UP000366819"/>
    </source>
</evidence>
<evidence type="ECO:0000259" key="4">
    <source>
        <dbReference type="SMART" id="SM00382"/>
    </source>
</evidence>
<dbReference type="Gene3D" id="3.40.50.300">
    <property type="entry name" value="P-loop containing nucleotide triphosphate hydrolases"/>
    <property type="match status" value="1"/>
</dbReference>
<dbReference type="EMBL" id="CABPSN010000012">
    <property type="protein sequence ID" value="VVE57127.1"/>
    <property type="molecule type" value="Genomic_DNA"/>
</dbReference>
<dbReference type="PANTHER" id="PTHR30258:SF3">
    <property type="entry name" value="SLL1921 PROTEIN"/>
    <property type="match status" value="1"/>
</dbReference>
<feature type="domain" description="AAA+ ATPase" evidence="4">
    <location>
        <begin position="194"/>
        <end position="317"/>
    </location>
</feature>
<dbReference type="InterPro" id="IPR003593">
    <property type="entry name" value="AAA+_ATPase"/>
</dbReference>
<dbReference type="Pfam" id="PF00437">
    <property type="entry name" value="T2SSE"/>
    <property type="match status" value="1"/>
</dbReference>
<keyword evidence="3" id="KW-0067">ATP-binding</keyword>
<comment type="similarity">
    <text evidence="1">Belongs to the GSP E family.</text>
</comment>
<reference evidence="5 6" key="1">
    <citation type="submission" date="2019-08" db="EMBL/GenBank/DDBJ databases">
        <authorList>
            <person name="Peeters C."/>
        </authorList>
    </citation>
    <scope>NUCLEOTIDE SEQUENCE [LARGE SCALE GENOMIC DNA]</scope>
    <source>
        <strain evidence="5 6">LMG 31011</strain>
    </source>
</reference>
<dbReference type="SUPFAM" id="SSF52540">
    <property type="entry name" value="P-loop containing nucleoside triphosphate hydrolases"/>
    <property type="match status" value="1"/>
</dbReference>